<dbReference type="SMART" id="SM00409">
    <property type="entry name" value="IG"/>
    <property type="match status" value="2"/>
</dbReference>
<dbReference type="AlphaFoldDB" id="A0A813VIE9"/>
<dbReference type="PANTHER" id="PTHR23279:SF36">
    <property type="entry name" value="DEFECTIVE PROBOSCIS EXTENSION RESPONSE 9, ISOFORM A"/>
    <property type="match status" value="1"/>
</dbReference>
<dbReference type="Proteomes" id="UP000681722">
    <property type="component" value="Unassembled WGS sequence"/>
</dbReference>
<name>A0A813VIE9_9BILA</name>
<feature type="domain" description="Ig-like" evidence="1">
    <location>
        <begin position="145"/>
        <end position="239"/>
    </location>
</feature>
<evidence type="ECO:0000313" key="3">
    <source>
        <dbReference type="EMBL" id="CAF3624427.1"/>
    </source>
</evidence>
<gene>
    <name evidence="2" type="ORF">GPM918_LOCUS5366</name>
    <name evidence="3" type="ORF">SRO942_LOCUS5370</name>
</gene>
<reference evidence="2" key="1">
    <citation type="submission" date="2021-02" db="EMBL/GenBank/DDBJ databases">
        <authorList>
            <person name="Nowell W R."/>
        </authorList>
    </citation>
    <scope>NUCLEOTIDE SEQUENCE</scope>
</reference>
<feature type="domain" description="Ig-like" evidence="1">
    <location>
        <begin position="28"/>
        <end position="143"/>
    </location>
</feature>
<dbReference type="Proteomes" id="UP000663829">
    <property type="component" value="Unassembled WGS sequence"/>
</dbReference>
<dbReference type="Gene3D" id="2.60.40.10">
    <property type="entry name" value="Immunoglobulins"/>
    <property type="match status" value="2"/>
</dbReference>
<dbReference type="PANTHER" id="PTHR23279">
    <property type="entry name" value="DEFECTIVE PROBOSCIS EXTENSION RESPONSE DPR -RELATED"/>
    <property type="match status" value="1"/>
</dbReference>
<dbReference type="OrthoDB" id="152385at2759"/>
<dbReference type="EMBL" id="CAJNOQ010000772">
    <property type="protein sequence ID" value="CAF0837108.1"/>
    <property type="molecule type" value="Genomic_DNA"/>
</dbReference>
<dbReference type="SUPFAM" id="SSF48726">
    <property type="entry name" value="Immunoglobulin"/>
    <property type="match status" value="2"/>
</dbReference>
<evidence type="ECO:0000313" key="2">
    <source>
        <dbReference type="EMBL" id="CAF0837108.1"/>
    </source>
</evidence>
<sequence length="271" mass="30928">MFESSVLVCQTYQQKRYNRNRDQIVNQPSSFELNSSGEDVLSIAHEQSAMLPCKAILLIPEPERVMWYKLNSDHYQTAPTTLTVGKHLITKDSRISVFHYTFDPVIPARWDLYISKVKQTDQSLYQCHVILNSISSRSNVRLIVEDITVNIQPSDVIVEAGQSTQFSCNFTGKKRVRRETVTWLKDDQPIIVNQGQIISTSEYPNVTITILKIFSSKPSHTGKYRCTNGHILAKEAKLFVKDSQTNRLFHSLSSATCVLQTRTVQQFLANK</sequence>
<proteinExistence type="predicted"/>
<dbReference type="InterPro" id="IPR003599">
    <property type="entry name" value="Ig_sub"/>
</dbReference>
<evidence type="ECO:0000259" key="1">
    <source>
        <dbReference type="PROSITE" id="PS50835"/>
    </source>
</evidence>
<accession>A0A813VIE9</accession>
<protein>
    <recommendedName>
        <fullName evidence="1">Ig-like domain-containing protein</fullName>
    </recommendedName>
</protein>
<dbReference type="Pfam" id="PF13927">
    <property type="entry name" value="Ig_3"/>
    <property type="match status" value="1"/>
</dbReference>
<dbReference type="EMBL" id="CAJOBC010000773">
    <property type="protein sequence ID" value="CAF3624427.1"/>
    <property type="molecule type" value="Genomic_DNA"/>
</dbReference>
<dbReference type="GO" id="GO:0032589">
    <property type="term" value="C:neuron projection membrane"/>
    <property type="evidence" value="ECO:0007669"/>
    <property type="project" value="TreeGrafter"/>
</dbReference>
<evidence type="ECO:0000313" key="4">
    <source>
        <dbReference type="Proteomes" id="UP000663829"/>
    </source>
</evidence>
<dbReference type="InterPro" id="IPR007110">
    <property type="entry name" value="Ig-like_dom"/>
</dbReference>
<dbReference type="InterPro" id="IPR036179">
    <property type="entry name" value="Ig-like_dom_sf"/>
</dbReference>
<dbReference type="PROSITE" id="PS50835">
    <property type="entry name" value="IG_LIKE"/>
    <property type="match status" value="2"/>
</dbReference>
<organism evidence="2 4">
    <name type="scientific">Didymodactylos carnosus</name>
    <dbReference type="NCBI Taxonomy" id="1234261"/>
    <lineage>
        <taxon>Eukaryota</taxon>
        <taxon>Metazoa</taxon>
        <taxon>Spiralia</taxon>
        <taxon>Gnathifera</taxon>
        <taxon>Rotifera</taxon>
        <taxon>Eurotatoria</taxon>
        <taxon>Bdelloidea</taxon>
        <taxon>Philodinida</taxon>
        <taxon>Philodinidae</taxon>
        <taxon>Didymodactylos</taxon>
    </lineage>
</organism>
<dbReference type="InterPro" id="IPR013783">
    <property type="entry name" value="Ig-like_fold"/>
</dbReference>
<keyword evidence="4" id="KW-1185">Reference proteome</keyword>
<dbReference type="InterPro" id="IPR037448">
    <property type="entry name" value="Zig-8"/>
</dbReference>
<comment type="caution">
    <text evidence="2">The sequence shown here is derived from an EMBL/GenBank/DDBJ whole genome shotgun (WGS) entry which is preliminary data.</text>
</comment>
<dbReference type="GO" id="GO:0050808">
    <property type="term" value="P:synapse organization"/>
    <property type="evidence" value="ECO:0007669"/>
    <property type="project" value="TreeGrafter"/>
</dbReference>